<dbReference type="InterPro" id="IPR011006">
    <property type="entry name" value="CheY-like_superfamily"/>
</dbReference>
<dbReference type="PROSITE" id="PS50110">
    <property type="entry name" value="RESPONSE_REGULATORY"/>
    <property type="match status" value="1"/>
</dbReference>
<dbReference type="EMBL" id="JAMXQS010000008">
    <property type="protein sequence ID" value="MCO6051364.1"/>
    <property type="molecule type" value="Genomic_DNA"/>
</dbReference>
<feature type="domain" description="Response regulatory" evidence="2">
    <location>
        <begin position="4"/>
        <end position="113"/>
    </location>
</feature>
<comment type="caution">
    <text evidence="3">The sequence shown here is derived from an EMBL/GenBank/DDBJ whole genome shotgun (WGS) entry which is preliminary data.</text>
</comment>
<name>A0ABT1C952_9HYPH</name>
<dbReference type="InterPro" id="IPR001789">
    <property type="entry name" value="Sig_transdc_resp-reg_receiver"/>
</dbReference>
<protein>
    <submittedName>
        <fullName evidence="3">Response regulator</fullName>
    </submittedName>
</protein>
<organism evidence="3 4">
    <name type="scientific">Mesorhizobium liriopis</name>
    <dbReference type="NCBI Taxonomy" id="2953882"/>
    <lineage>
        <taxon>Bacteria</taxon>
        <taxon>Pseudomonadati</taxon>
        <taxon>Pseudomonadota</taxon>
        <taxon>Alphaproteobacteria</taxon>
        <taxon>Hyphomicrobiales</taxon>
        <taxon>Phyllobacteriaceae</taxon>
        <taxon>Mesorhizobium</taxon>
    </lineage>
</organism>
<evidence type="ECO:0000313" key="3">
    <source>
        <dbReference type="EMBL" id="MCO6051364.1"/>
    </source>
</evidence>
<accession>A0ABT1C952</accession>
<evidence type="ECO:0000256" key="1">
    <source>
        <dbReference type="PROSITE-ProRule" id="PRU00169"/>
    </source>
</evidence>
<gene>
    <name evidence="3" type="ORF">NGM99_16390</name>
</gene>
<dbReference type="SMART" id="SM00448">
    <property type="entry name" value="REC"/>
    <property type="match status" value="1"/>
</dbReference>
<feature type="modified residue" description="4-aspartylphosphate" evidence="1">
    <location>
        <position position="52"/>
    </location>
</feature>
<dbReference type="RefSeq" id="WP_252820878.1">
    <property type="nucleotide sequence ID" value="NZ_JAMXQS010000008.1"/>
</dbReference>
<reference evidence="3 4" key="1">
    <citation type="submission" date="2022-06" db="EMBL/GenBank/DDBJ databases">
        <title>Mesorhizobium sp. strain RP14 Genome sequencing and assembly.</title>
        <authorList>
            <person name="Kim I."/>
        </authorList>
    </citation>
    <scope>NUCLEOTIDE SEQUENCE [LARGE SCALE GENOMIC DNA]</scope>
    <source>
        <strain evidence="4">RP14(2022)</strain>
    </source>
</reference>
<dbReference type="Pfam" id="PF00072">
    <property type="entry name" value="Response_reg"/>
    <property type="match status" value="1"/>
</dbReference>
<evidence type="ECO:0000313" key="4">
    <source>
        <dbReference type="Proteomes" id="UP001205906"/>
    </source>
</evidence>
<keyword evidence="4" id="KW-1185">Reference proteome</keyword>
<keyword evidence="1" id="KW-0597">Phosphoprotein</keyword>
<dbReference type="NCBIfam" id="NF009972">
    <property type="entry name" value="PRK13435.1-3"/>
    <property type="match status" value="1"/>
</dbReference>
<sequence>MACKVLVVEDEIFVAIEIENLVSELGHEPIGIAADARTALDLAADADLAIVDLNLRDGCTGPTIGRALAERGVTVMFMTANPSQLGEGVPGTIGVMAKPVMDDDLRDALAFAVATHARQVATPPQSLQLFH</sequence>
<proteinExistence type="predicted"/>
<dbReference type="SUPFAM" id="SSF52172">
    <property type="entry name" value="CheY-like"/>
    <property type="match status" value="1"/>
</dbReference>
<dbReference type="Gene3D" id="3.40.50.2300">
    <property type="match status" value="1"/>
</dbReference>
<evidence type="ECO:0000259" key="2">
    <source>
        <dbReference type="PROSITE" id="PS50110"/>
    </source>
</evidence>
<dbReference type="Proteomes" id="UP001205906">
    <property type="component" value="Unassembled WGS sequence"/>
</dbReference>